<dbReference type="Pfam" id="PF00135">
    <property type="entry name" value="COesterase"/>
    <property type="match status" value="1"/>
</dbReference>
<dbReference type="InterPro" id="IPR002018">
    <property type="entry name" value="CarbesteraseB"/>
</dbReference>
<dbReference type="InterPro" id="IPR029058">
    <property type="entry name" value="AB_hydrolase_fold"/>
</dbReference>
<dbReference type="PROSITE" id="PS00122">
    <property type="entry name" value="CARBOXYLESTERASE_B_1"/>
    <property type="match status" value="1"/>
</dbReference>
<dbReference type="SUPFAM" id="SSF53474">
    <property type="entry name" value="alpha/beta-Hydrolases"/>
    <property type="match status" value="1"/>
</dbReference>
<dbReference type="GO" id="GO:0052689">
    <property type="term" value="F:carboxylic ester hydrolase activity"/>
    <property type="evidence" value="ECO:0007669"/>
    <property type="project" value="UniProtKB-KW"/>
</dbReference>
<keyword evidence="9" id="KW-1185">Reference proteome</keyword>
<gene>
    <name evidence="8" type="ORF">PV327_011530</name>
</gene>
<keyword evidence="5" id="KW-0325">Glycoprotein</keyword>
<evidence type="ECO:0000256" key="3">
    <source>
        <dbReference type="ARBA" id="ARBA00022801"/>
    </source>
</evidence>
<name>A0AA39FHF1_MICHY</name>
<feature type="domain" description="Carboxylesterase type B" evidence="7">
    <location>
        <begin position="1"/>
        <end position="166"/>
    </location>
</feature>
<comment type="similarity">
    <text evidence="1 6">Belongs to the type-B carboxylesterase/lipase family.</text>
</comment>
<dbReference type="Proteomes" id="UP001168972">
    <property type="component" value="Unassembled WGS sequence"/>
</dbReference>
<dbReference type="PANTHER" id="PTHR43142:SF1">
    <property type="entry name" value="CARBOXYLIC ESTER HYDROLASE"/>
    <property type="match status" value="1"/>
</dbReference>
<comment type="caution">
    <text evidence="8">The sequence shown here is derived from an EMBL/GenBank/DDBJ whole genome shotgun (WGS) entry which is preliminary data.</text>
</comment>
<evidence type="ECO:0000313" key="9">
    <source>
        <dbReference type="Proteomes" id="UP001168972"/>
    </source>
</evidence>
<protein>
    <recommendedName>
        <fullName evidence="6">Carboxylic ester hydrolase</fullName>
        <ecNumber evidence="6">3.1.1.-</ecNumber>
    </recommendedName>
</protein>
<evidence type="ECO:0000256" key="6">
    <source>
        <dbReference type="RuleBase" id="RU361235"/>
    </source>
</evidence>
<dbReference type="Gene3D" id="3.40.50.1820">
    <property type="entry name" value="alpha/beta hydrolase"/>
    <property type="match status" value="1"/>
</dbReference>
<evidence type="ECO:0000256" key="1">
    <source>
        <dbReference type="ARBA" id="ARBA00005964"/>
    </source>
</evidence>
<evidence type="ECO:0000313" key="8">
    <source>
        <dbReference type="EMBL" id="KAK0169506.1"/>
    </source>
</evidence>
<evidence type="ECO:0000256" key="4">
    <source>
        <dbReference type="ARBA" id="ARBA00023157"/>
    </source>
</evidence>
<sequence>MVWIHGGGFVMGSGDDDIFGPDYLIENDVVLVTINYRLGILGFLNVEDEEAPGNQGLKDQVEALKWIQQNIAQFGGDPNNVTIFGESAGAASVHYLTLSPLAQGLFHKAIIQSGVALNPWASSPKPLMESVEKLAAVLEKDISNVKEFVNYLRTLDAHCLVEAVEKIRTSKVLHL</sequence>
<keyword evidence="3 6" id="KW-0378">Hydrolase</keyword>
<reference evidence="8" key="2">
    <citation type="submission" date="2023-03" db="EMBL/GenBank/DDBJ databases">
        <authorList>
            <person name="Inwood S.N."/>
            <person name="Skelly J.G."/>
            <person name="Guhlin J."/>
            <person name="Harrop T.W.R."/>
            <person name="Goldson S.G."/>
            <person name="Dearden P.K."/>
        </authorList>
    </citation>
    <scope>NUCLEOTIDE SEQUENCE</scope>
    <source>
        <strain evidence="8">Lincoln</strain>
        <tissue evidence="8">Whole body</tissue>
    </source>
</reference>
<reference evidence="8" key="1">
    <citation type="journal article" date="2023" name="bioRxiv">
        <title>Scaffold-level genome assemblies of two parasitoid biocontrol wasps reveal the parthenogenesis mechanism and an associated novel virus.</title>
        <authorList>
            <person name="Inwood S."/>
            <person name="Skelly J."/>
            <person name="Guhlin J."/>
            <person name="Harrop T."/>
            <person name="Goldson S."/>
            <person name="Dearden P."/>
        </authorList>
    </citation>
    <scope>NUCLEOTIDE SEQUENCE</scope>
    <source>
        <strain evidence="8">Lincoln</strain>
        <tissue evidence="8">Whole body</tissue>
    </source>
</reference>
<dbReference type="AlphaFoldDB" id="A0AA39FHF1"/>
<keyword evidence="4" id="KW-1015">Disulfide bond</keyword>
<accession>A0AA39FHF1</accession>
<dbReference type="EC" id="3.1.1.-" evidence="6"/>
<keyword evidence="2" id="KW-0719">Serine esterase</keyword>
<dbReference type="PANTHER" id="PTHR43142">
    <property type="entry name" value="CARBOXYLIC ESTER HYDROLASE"/>
    <property type="match status" value="1"/>
</dbReference>
<dbReference type="EMBL" id="JAQQBR010000929">
    <property type="protein sequence ID" value="KAK0169506.1"/>
    <property type="molecule type" value="Genomic_DNA"/>
</dbReference>
<evidence type="ECO:0000256" key="5">
    <source>
        <dbReference type="ARBA" id="ARBA00023180"/>
    </source>
</evidence>
<organism evidence="8 9">
    <name type="scientific">Microctonus hyperodae</name>
    <name type="common">Parasitoid wasp</name>
    <dbReference type="NCBI Taxonomy" id="165561"/>
    <lineage>
        <taxon>Eukaryota</taxon>
        <taxon>Metazoa</taxon>
        <taxon>Ecdysozoa</taxon>
        <taxon>Arthropoda</taxon>
        <taxon>Hexapoda</taxon>
        <taxon>Insecta</taxon>
        <taxon>Pterygota</taxon>
        <taxon>Neoptera</taxon>
        <taxon>Endopterygota</taxon>
        <taxon>Hymenoptera</taxon>
        <taxon>Apocrita</taxon>
        <taxon>Ichneumonoidea</taxon>
        <taxon>Braconidae</taxon>
        <taxon>Euphorinae</taxon>
        <taxon>Microctonus</taxon>
    </lineage>
</organism>
<evidence type="ECO:0000256" key="2">
    <source>
        <dbReference type="ARBA" id="ARBA00022487"/>
    </source>
</evidence>
<dbReference type="InterPro" id="IPR019826">
    <property type="entry name" value="Carboxylesterase_B_AS"/>
</dbReference>
<evidence type="ECO:0000259" key="7">
    <source>
        <dbReference type="Pfam" id="PF00135"/>
    </source>
</evidence>
<proteinExistence type="inferred from homology"/>